<dbReference type="SMART" id="SM00065">
    <property type="entry name" value="GAF"/>
    <property type="match status" value="1"/>
</dbReference>
<evidence type="ECO:0000313" key="20">
    <source>
        <dbReference type="EMBL" id="GEB49149.1"/>
    </source>
</evidence>
<dbReference type="EMBL" id="BJMM01000006">
    <property type="protein sequence ID" value="GEB49149.1"/>
    <property type="molecule type" value="Genomic_DNA"/>
</dbReference>
<dbReference type="SMART" id="SM00091">
    <property type="entry name" value="PAS"/>
    <property type="match status" value="1"/>
</dbReference>
<keyword evidence="21" id="KW-1185">Reference proteome</keyword>
<keyword evidence="2" id="KW-0597">Phosphoprotein</keyword>
<evidence type="ECO:0000256" key="13">
    <source>
        <dbReference type="ARBA" id="ARBA00056274"/>
    </source>
</evidence>
<feature type="domain" description="PAS" evidence="18">
    <location>
        <begin position="176"/>
        <end position="242"/>
    </location>
</feature>
<accession>A0A4Y3QW13</accession>
<dbReference type="SUPFAM" id="SSF55781">
    <property type="entry name" value="GAF domain-like"/>
    <property type="match status" value="1"/>
</dbReference>
<evidence type="ECO:0000256" key="16">
    <source>
        <dbReference type="SAM" id="MobiDB-lite"/>
    </source>
</evidence>
<comment type="catalytic activity">
    <reaction evidence="12">
        <text>O-phospho-L-seryl-[protein] + H2O = L-seryl-[protein] + phosphate</text>
        <dbReference type="Rhea" id="RHEA:20629"/>
        <dbReference type="Rhea" id="RHEA-COMP:9863"/>
        <dbReference type="Rhea" id="RHEA-COMP:11604"/>
        <dbReference type="ChEBI" id="CHEBI:15377"/>
        <dbReference type="ChEBI" id="CHEBI:29999"/>
        <dbReference type="ChEBI" id="CHEBI:43474"/>
        <dbReference type="ChEBI" id="CHEBI:83421"/>
        <dbReference type="EC" id="3.1.3.16"/>
    </reaction>
</comment>
<dbReference type="Gene3D" id="3.30.450.20">
    <property type="entry name" value="PAS domain"/>
    <property type="match status" value="1"/>
</dbReference>
<dbReference type="Gene3D" id="3.30.450.40">
    <property type="match status" value="1"/>
</dbReference>
<evidence type="ECO:0000256" key="14">
    <source>
        <dbReference type="ARBA" id="ARBA00075117"/>
    </source>
</evidence>
<dbReference type="GO" id="GO:0005524">
    <property type="term" value="F:ATP binding"/>
    <property type="evidence" value="ECO:0007669"/>
    <property type="project" value="UniProtKB-KW"/>
</dbReference>
<protein>
    <recommendedName>
        <fullName evidence="1">protein-serine/threonine phosphatase</fullName>
        <ecNumber evidence="1">3.1.3.16</ecNumber>
    </recommendedName>
    <alternativeName>
        <fullName evidence="15">Protein-serine/threonine phosphatase</fullName>
    </alternativeName>
    <alternativeName>
        <fullName evidence="14">Serine/threonine-protein kinase</fullName>
    </alternativeName>
</protein>
<comment type="function">
    <text evidence="13">Primarily acts as an independent SigF regulator that is sensitive to the osmosensory signal, mediating the cross talk of PknD with the SigF regulon. Possesses both phosphatase and kinase activities. The kinase domain functions as a classic anti-sigma factor-like kinase to phosphorylate the anti-anti-sigma factor domain at the canonical regulatory site, and the phosphatase domain antagonizes this activity.</text>
</comment>
<evidence type="ECO:0000313" key="21">
    <source>
        <dbReference type="Proteomes" id="UP000319210"/>
    </source>
</evidence>
<dbReference type="GO" id="GO:0016301">
    <property type="term" value="F:kinase activity"/>
    <property type="evidence" value="ECO:0007669"/>
    <property type="project" value="UniProtKB-KW"/>
</dbReference>
<dbReference type="GO" id="GO:0004722">
    <property type="term" value="F:protein serine/threonine phosphatase activity"/>
    <property type="evidence" value="ECO:0007669"/>
    <property type="project" value="UniProtKB-EC"/>
</dbReference>
<reference evidence="20 21" key="1">
    <citation type="submission" date="2019-06" db="EMBL/GenBank/DDBJ databases">
        <title>Whole genome shotgun sequence of Streptomyces cacaoi subsp. cacaoi NBRC 12748.</title>
        <authorList>
            <person name="Hosoyama A."/>
            <person name="Uohara A."/>
            <person name="Ohji S."/>
            <person name="Ichikawa N."/>
        </authorList>
    </citation>
    <scope>NUCLEOTIDE SEQUENCE [LARGE SCALE GENOMIC DNA]</scope>
    <source>
        <strain evidence="20 21">NBRC 12748</strain>
    </source>
</reference>
<evidence type="ECO:0000256" key="6">
    <source>
        <dbReference type="ARBA" id="ARBA00022777"/>
    </source>
</evidence>
<keyword evidence="11" id="KW-0464">Manganese</keyword>
<gene>
    <name evidence="20" type="ORF">SCA03_17000</name>
</gene>
<keyword evidence="7" id="KW-0378">Hydrolase</keyword>
<dbReference type="RefSeq" id="WP_086815505.1">
    <property type="nucleotide sequence ID" value="NZ_BJMM01000006.1"/>
</dbReference>
<keyword evidence="9" id="KW-0460">Magnesium</keyword>
<dbReference type="SMART" id="SM00331">
    <property type="entry name" value="PP2C_SIG"/>
    <property type="match status" value="1"/>
</dbReference>
<dbReference type="InterPro" id="IPR029016">
    <property type="entry name" value="GAF-like_dom_sf"/>
</dbReference>
<feature type="compositionally biased region" description="Low complexity" evidence="16">
    <location>
        <begin position="160"/>
        <end position="172"/>
    </location>
</feature>
<dbReference type="Pfam" id="PF08448">
    <property type="entry name" value="PAS_4"/>
    <property type="match status" value="1"/>
</dbReference>
<dbReference type="Gene3D" id="3.60.40.10">
    <property type="entry name" value="PPM-type phosphatase domain"/>
    <property type="match status" value="1"/>
</dbReference>
<evidence type="ECO:0000256" key="7">
    <source>
        <dbReference type="ARBA" id="ARBA00022801"/>
    </source>
</evidence>
<dbReference type="InterPro" id="IPR001932">
    <property type="entry name" value="PPM-type_phosphatase-like_dom"/>
</dbReference>
<evidence type="ECO:0000256" key="1">
    <source>
        <dbReference type="ARBA" id="ARBA00013081"/>
    </source>
</evidence>
<dbReference type="Pfam" id="PF07228">
    <property type="entry name" value="SpoIIE"/>
    <property type="match status" value="1"/>
</dbReference>
<evidence type="ECO:0000256" key="11">
    <source>
        <dbReference type="ARBA" id="ARBA00023211"/>
    </source>
</evidence>
<keyword evidence="5" id="KW-0547">Nucleotide-binding</keyword>
<evidence type="ECO:0000259" key="18">
    <source>
        <dbReference type="SMART" id="SM00091"/>
    </source>
</evidence>
<dbReference type="PANTHER" id="PTHR43156:SF2">
    <property type="entry name" value="STAGE II SPORULATION PROTEIN E"/>
    <property type="match status" value="1"/>
</dbReference>
<dbReference type="AlphaFoldDB" id="A0A4Y3QW13"/>
<proteinExistence type="predicted"/>
<evidence type="ECO:0000256" key="15">
    <source>
        <dbReference type="ARBA" id="ARBA00081350"/>
    </source>
</evidence>
<feature type="region of interest" description="Disordered" evidence="16">
    <location>
        <begin position="144"/>
        <end position="176"/>
    </location>
</feature>
<dbReference type="InterPro" id="IPR003018">
    <property type="entry name" value="GAF"/>
</dbReference>
<evidence type="ECO:0000259" key="19">
    <source>
        <dbReference type="SMART" id="SM00331"/>
    </source>
</evidence>
<dbReference type="InterPro" id="IPR036457">
    <property type="entry name" value="PPM-type-like_dom_sf"/>
</dbReference>
<keyword evidence="8" id="KW-0067">ATP-binding</keyword>
<dbReference type="Proteomes" id="UP000319210">
    <property type="component" value="Unassembled WGS sequence"/>
</dbReference>
<keyword evidence="4" id="KW-0479">Metal-binding</keyword>
<dbReference type="OrthoDB" id="118142at2"/>
<evidence type="ECO:0000256" key="4">
    <source>
        <dbReference type="ARBA" id="ARBA00022723"/>
    </source>
</evidence>
<evidence type="ECO:0000256" key="3">
    <source>
        <dbReference type="ARBA" id="ARBA00022679"/>
    </source>
</evidence>
<evidence type="ECO:0000256" key="2">
    <source>
        <dbReference type="ARBA" id="ARBA00022553"/>
    </source>
</evidence>
<evidence type="ECO:0000256" key="10">
    <source>
        <dbReference type="ARBA" id="ARBA00022912"/>
    </source>
</evidence>
<dbReference type="EC" id="3.1.3.16" evidence="1"/>
<keyword evidence="3" id="KW-0808">Transferase</keyword>
<dbReference type="InterPro" id="IPR052016">
    <property type="entry name" value="Bact_Sigma-Reg"/>
</dbReference>
<keyword evidence="10" id="KW-0904">Protein phosphatase</keyword>
<dbReference type="InterPro" id="IPR035965">
    <property type="entry name" value="PAS-like_dom_sf"/>
</dbReference>
<feature type="domain" description="PPM-type phosphatase" evidence="19">
    <location>
        <begin position="483"/>
        <end position="696"/>
    </location>
</feature>
<comment type="caution">
    <text evidence="20">The sequence shown here is derived from an EMBL/GenBank/DDBJ whole genome shotgun (WGS) entry which is preliminary data.</text>
</comment>
<dbReference type="InterPro" id="IPR000014">
    <property type="entry name" value="PAS"/>
</dbReference>
<dbReference type="SUPFAM" id="SSF55785">
    <property type="entry name" value="PYP-like sensor domain (PAS domain)"/>
    <property type="match status" value="1"/>
</dbReference>
<sequence length="701" mass="73565">MGSAADGADLLGAALDRAVRAADASLGTLHLLAADGETLPLTAVSGLPVQVTAPWARLFLRDPLPLTEAVREQRLVWIASHAELARRFPRSALLIPYESALVAAPVTGPAARGVLALHWPGSHSPQLSAKRRSAVDTACADLGSVLGSAPDGPPGPPQAPRAVPRTRPARQPGGADAEAELVDRLPGSYCAVDTAGRITFAGAAAAGLAGRGARDLPGLSLWEAFPWLDDPVFAERYRAAVLSRQTACATVERAAHQRVACHLYPDASGVSLRLAPAGPADTADRPGTEDLDGLGAPSRAVSLYDLMQLAASLAEAVSVQDVVELGADRIVSAFGAQGVVVSVADGGKLHVVGHRGYRPEVIERLDHAPFRDPDAPTVRALTTGTPLFYASRREMTEVDPAIPGVTGREAWAFLPLTVSGHAVGACVVSWDRPHPFSNDERSVLTSVAALIAQALDRARLYDAKHQLAQKLQTALLPSSLPRVPGLDVAARYLPASHGMDIGGDFYDVIRCDETGVAATIGDVQGHSINAAALMGQVRTSVHATAGVPPSDVLSRTNRLLTDLDTGLFTSCVYASLDLVHHRVDLANAGHLPPILRRPDGHTEVLDPEPGLLLGIDRDTEYRTTALHLPPGAMLALYTDGLVEVPGTDIGDAIAALADLLSRTPQQSLDGVADALIRPHEHTDHRPDDIALLLLRMSPDGG</sequence>
<dbReference type="SUPFAM" id="SSF81606">
    <property type="entry name" value="PP2C-like"/>
    <property type="match status" value="1"/>
</dbReference>
<dbReference type="GO" id="GO:0046872">
    <property type="term" value="F:metal ion binding"/>
    <property type="evidence" value="ECO:0007669"/>
    <property type="project" value="UniProtKB-KW"/>
</dbReference>
<evidence type="ECO:0000259" key="17">
    <source>
        <dbReference type="SMART" id="SM00065"/>
    </source>
</evidence>
<evidence type="ECO:0000256" key="8">
    <source>
        <dbReference type="ARBA" id="ARBA00022840"/>
    </source>
</evidence>
<dbReference type="FunFam" id="3.60.40.10:FF:000005">
    <property type="entry name" value="Serine/threonine protein phosphatase"/>
    <property type="match status" value="1"/>
</dbReference>
<dbReference type="Pfam" id="PF13185">
    <property type="entry name" value="GAF_2"/>
    <property type="match status" value="1"/>
</dbReference>
<evidence type="ECO:0000256" key="5">
    <source>
        <dbReference type="ARBA" id="ARBA00022741"/>
    </source>
</evidence>
<keyword evidence="6" id="KW-0418">Kinase</keyword>
<evidence type="ECO:0000256" key="9">
    <source>
        <dbReference type="ARBA" id="ARBA00022842"/>
    </source>
</evidence>
<dbReference type="InterPro" id="IPR013656">
    <property type="entry name" value="PAS_4"/>
</dbReference>
<dbReference type="PANTHER" id="PTHR43156">
    <property type="entry name" value="STAGE II SPORULATION PROTEIN E-RELATED"/>
    <property type="match status" value="1"/>
</dbReference>
<name>A0A4Y3QW13_STRCI</name>
<organism evidence="20 21">
    <name type="scientific">Streptomyces cacaoi</name>
    <dbReference type="NCBI Taxonomy" id="1898"/>
    <lineage>
        <taxon>Bacteria</taxon>
        <taxon>Bacillati</taxon>
        <taxon>Actinomycetota</taxon>
        <taxon>Actinomycetes</taxon>
        <taxon>Kitasatosporales</taxon>
        <taxon>Streptomycetaceae</taxon>
        <taxon>Streptomyces</taxon>
    </lineage>
</organism>
<feature type="domain" description="GAF" evidence="17">
    <location>
        <begin position="318"/>
        <end position="465"/>
    </location>
</feature>
<evidence type="ECO:0000256" key="12">
    <source>
        <dbReference type="ARBA" id="ARBA00047761"/>
    </source>
</evidence>